<feature type="transmembrane region" description="Helical" evidence="1">
    <location>
        <begin position="7"/>
        <end position="28"/>
    </location>
</feature>
<feature type="transmembrane region" description="Helical" evidence="1">
    <location>
        <begin position="110"/>
        <end position="127"/>
    </location>
</feature>
<evidence type="ECO:0000256" key="1">
    <source>
        <dbReference type="SAM" id="Phobius"/>
    </source>
</evidence>
<feature type="transmembrane region" description="Helical" evidence="1">
    <location>
        <begin position="206"/>
        <end position="222"/>
    </location>
</feature>
<dbReference type="PANTHER" id="PTHR33802">
    <property type="entry name" value="SI:CH211-161H7.5-RELATED"/>
    <property type="match status" value="1"/>
</dbReference>
<dbReference type="STRING" id="651661.SAMN05660293_03815"/>
<proteinExistence type="predicted"/>
<keyword evidence="1" id="KW-0472">Membrane</keyword>
<keyword evidence="1" id="KW-1133">Transmembrane helix</keyword>
<evidence type="ECO:0000313" key="3">
    <source>
        <dbReference type="Proteomes" id="UP000190897"/>
    </source>
</evidence>
<evidence type="ECO:0008006" key="4">
    <source>
        <dbReference type="Google" id="ProtNLM"/>
    </source>
</evidence>
<keyword evidence="3" id="KW-1185">Reference proteome</keyword>
<dbReference type="Gene3D" id="1.20.1260.100">
    <property type="entry name" value="TspO/MBR protein"/>
    <property type="match status" value="1"/>
</dbReference>
<dbReference type="InterPro" id="IPR038330">
    <property type="entry name" value="TspO/MBR-related_sf"/>
</dbReference>
<organism evidence="2 3">
    <name type="scientific">Dyadobacter psychrophilus</name>
    <dbReference type="NCBI Taxonomy" id="651661"/>
    <lineage>
        <taxon>Bacteria</taxon>
        <taxon>Pseudomonadati</taxon>
        <taxon>Bacteroidota</taxon>
        <taxon>Cytophagia</taxon>
        <taxon>Cytophagales</taxon>
        <taxon>Spirosomataceae</taxon>
        <taxon>Dyadobacter</taxon>
    </lineage>
</organism>
<feature type="transmembrane region" description="Helical" evidence="1">
    <location>
        <begin position="48"/>
        <end position="73"/>
    </location>
</feature>
<feature type="transmembrane region" description="Helical" evidence="1">
    <location>
        <begin position="228"/>
        <end position="249"/>
    </location>
</feature>
<feature type="transmembrane region" description="Helical" evidence="1">
    <location>
        <begin position="85"/>
        <end position="104"/>
    </location>
</feature>
<feature type="transmembrane region" description="Helical" evidence="1">
    <location>
        <begin position="148"/>
        <end position="167"/>
    </location>
</feature>
<dbReference type="Proteomes" id="UP000190897">
    <property type="component" value="Unassembled WGS sequence"/>
</dbReference>
<sequence length="266" mass="29383">MTKTLQIANILALIVTVIMNYLSNTGIFNDNTMATVSAEYQNFFTPSGYAFSIWGVIYIGLAAFVIYQSSGLFNDKKAPDVVDKIGWLFVVSCIANCLWILAWLYDYTGASVLIMTLLLASLLGIVLRTRMEMDLITMKKIAFEWWPFALYLGWITVALIANMAAYLTKIGWDGFGISASAWTVIMICIAGFVQLFLTWNRNLREAAMVGAWGLAAVAVANWNENQAIAFTAVAVVAVILISNGVHAYMNRGKHYLIKQNGVTVAK</sequence>
<dbReference type="AlphaFoldDB" id="A0A1T5G9H3"/>
<protein>
    <recommendedName>
        <fullName evidence="4">TspO and MBR related proteins</fullName>
    </recommendedName>
</protein>
<accession>A0A1T5G9H3</accession>
<dbReference type="PANTHER" id="PTHR33802:SF1">
    <property type="entry name" value="XK-RELATED PROTEIN"/>
    <property type="match status" value="1"/>
</dbReference>
<gene>
    <name evidence="2" type="ORF">SAMN05660293_03815</name>
</gene>
<dbReference type="OrthoDB" id="5189031at2"/>
<name>A0A1T5G9H3_9BACT</name>
<feature type="transmembrane region" description="Helical" evidence="1">
    <location>
        <begin position="179"/>
        <end position="199"/>
    </location>
</feature>
<keyword evidence="1" id="KW-0812">Transmembrane</keyword>
<reference evidence="3" key="1">
    <citation type="submission" date="2017-02" db="EMBL/GenBank/DDBJ databases">
        <authorList>
            <person name="Varghese N."/>
            <person name="Submissions S."/>
        </authorList>
    </citation>
    <scope>NUCLEOTIDE SEQUENCE [LARGE SCALE GENOMIC DNA]</scope>
    <source>
        <strain evidence="3">DSM 22270</strain>
    </source>
</reference>
<dbReference type="EMBL" id="FUZA01000005">
    <property type="protein sequence ID" value="SKC05029.1"/>
    <property type="molecule type" value="Genomic_DNA"/>
</dbReference>
<evidence type="ECO:0000313" key="2">
    <source>
        <dbReference type="EMBL" id="SKC05029.1"/>
    </source>
</evidence>